<name>A0ACA9Q5I4_9GLOM</name>
<gene>
    <name evidence="1" type="ORF">DHETER_LOCUS13784</name>
</gene>
<organism evidence="1 2">
    <name type="scientific">Dentiscutata heterogama</name>
    <dbReference type="NCBI Taxonomy" id="1316150"/>
    <lineage>
        <taxon>Eukaryota</taxon>
        <taxon>Fungi</taxon>
        <taxon>Fungi incertae sedis</taxon>
        <taxon>Mucoromycota</taxon>
        <taxon>Glomeromycotina</taxon>
        <taxon>Glomeromycetes</taxon>
        <taxon>Diversisporales</taxon>
        <taxon>Gigasporaceae</taxon>
        <taxon>Dentiscutata</taxon>
    </lineage>
</organism>
<accession>A0ACA9Q5I4</accession>
<protein>
    <submittedName>
        <fullName evidence="1">16266_t:CDS:1</fullName>
    </submittedName>
</protein>
<keyword evidence="2" id="KW-1185">Reference proteome</keyword>
<dbReference type="EMBL" id="CAJVPU010039308">
    <property type="protein sequence ID" value="CAG8736743.1"/>
    <property type="molecule type" value="Genomic_DNA"/>
</dbReference>
<comment type="caution">
    <text evidence="1">The sequence shown here is derived from an EMBL/GenBank/DDBJ whole genome shotgun (WGS) entry which is preliminary data.</text>
</comment>
<sequence>NGYWQIRMKLEDQEKSSFITKQGTYAFKVMPFGLCNTPATFQQKYLMHITRVLAKLEAAGLKLNPKKCKMLKNNITFLGHIVGKE</sequence>
<feature type="non-terminal residue" evidence="1">
    <location>
        <position position="1"/>
    </location>
</feature>
<dbReference type="Proteomes" id="UP000789702">
    <property type="component" value="Unassembled WGS sequence"/>
</dbReference>
<evidence type="ECO:0000313" key="1">
    <source>
        <dbReference type="EMBL" id="CAG8736743.1"/>
    </source>
</evidence>
<feature type="non-terminal residue" evidence="1">
    <location>
        <position position="85"/>
    </location>
</feature>
<proteinExistence type="predicted"/>
<reference evidence="1" key="1">
    <citation type="submission" date="2021-06" db="EMBL/GenBank/DDBJ databases">
        <authorList>
            <person name="Kallberg Y."/>
            <person name="Tangrot J."/>
            <person name="Rosling A."/>
        </authorList>
    </citation>
    <scope>NUCLEOTIDE SEQUENCE</scope>
    <source>
        <strain evidence="1">IL203A</strain>
    </source>
</reference>
<evidence type="ECO:0000313" key="2">
    <source>
        <dbReference type="Proteomes" id="UP000789702"/>
    </source>
</evidence>